<keyword evidence="1" id="KW-1133">Transmembrane helix</keyword>
<gene>
    <name evidence="2" type="ORF">TrLO_g7608</name>
</gene>
<protein>
    <submittedName>
        <fullName evidence="2">Uncharacterized protein</fullName>
    </submittedName>
</protein>
<keyword evidence="1" id="KW-0812">Transmembrane</keyword>
<dbReference type="EMBL" id="BRXW01000112">
    <property type="protein sequence ID" value="GMI07467.1"/>
    <property type="molecule type" value="Genomic_DNA"/>
</dbReference>
<evidence type="ECO:0000313" key="2">
    <source>
        <dbReference type="EMBL" id="GMI07467.1"/>
    </source>
</evidence>
<keyword evidence="1" id="KW-0472">Membrane</keyword>
<evidence type="ECO:0000313" key="3">
    <source>
        <dbReference type="Proteomes" id="UP001165122"/>
    </source>
</evidence>
<sequence>MFLRMERTNFEKQHGSSGVLSLILYLFGSFGFIFQDVFRHYMCLYSVSSPQMILSTGIVNTQNQRLGLTSTDLCTLFYWTSMQFMLTHSVSILTKGGAGHTSMITTRYQMIESI</sequence>
<keyword evidence="3" id="KW-1185">Reference proteome</keyword>
<dbReference type="Proteomes" id="UP001165122">
    <property type="component" value="Unassembled WGS sequence"/>
</dbReference>
<feature type="transmembrane region" description="Helical" evidence="1">
    <location>
        <begin position="20"/>
        <end position="38"/>
    </location>
</feature>
<organism evidence="2 3">
    <name type="scientific">Triparma laevis f. longispina</name>
    <dbReference type="NCBI Taxonomy" id="1714387"/>
    <lineage>
        <taxon>Eukaryota</taxon>
        <taxon>Sar</taxon>
        <taxon>Stramenopiles</taxon>
        <taxon>Ochrophyta</taxon>
        <taxon>Bolidophyceae</taxon>
        <taxon>Parmales</taxon>
        <taxon>Triparmaceae</taxon>
        <taxon>Triparma</taxon>
    </lineage>
</organism>
<comment type="caution">
    <text evidence="2">The sequence shown here is derived from an EMBL/GenBank/DDBJ whole genome shotgun (WGS) entry which is preliminary data.</text>
</comment>
<name>A0A9W7CFR5_9STRA</name>
<proteinExistence type="predicted"/>
<evidence type="ECO:0000256" key="1">
    <source>
        <dbReference type="SAM" id="Phobius"/>
    </source>
</evidence>
<dbReference type="AlphaFoldDB" id="A0A9W7CFR5"/>
<accession>A0A9W7CFR5</accession>
<reference evidence="3" key="1">
    <citation type="journal article" date="2023" name="Commun. Biol.">
        <title>Genome analysis of Parmales, the sister group of diatoms, reveals the evolutionary specialization of diatoms from phago-mixotrophs to photoautotrophs.</title>
        <authorList>
            <person name="Ban H."/>
            <person name="Sato S."/>
            <person name="Yoshikawa S."/>
            <person name="Yamada K."/>
            <person name="Nakamura Y."/>
            <person name="Ichinomiya M."/>
            <person name="Sato N."/>
            <person name="Blanc-Mathieu R."/>
            <person name="Endo H."/>
            <person name="Kuwata A."/>
            <person name="Ogata H."/>
        </authorList>
    </citation>
    <scope>NUCLEOTIDE SEQUENCE [LARGE SCALE GENOMIC DNA]</scope>
    <source>
        <strain evidence="3">NIES 3700</strain>
    </source>
</reference>